<evidence type="ECO:0000256" key="1">
    <source>
        <dbReference type="SAM" id="MobiDB-lite"/>
    </source>
</evidence>
<feature type="transmembrane region" description="Helical" evidence="2">
    <location>
        <begin position="12"/>
        <end position="32"/>
    </location>
</feature>
<comment type="caution">
    <text evidence="3">The sequence shown here is derived from an EMBL/GenBank/DDBJ whole genome shotgun (WGS) entry which is preliminary data.</text>
</comment>
<feature type="region of interest" description="Disordered" evidence="1">
    <location>
        <begin position="88"/>
        <end position="128"/>
    </location>
</feature>
<dbReference type="EMBL" id="BART01031576">
    <property type="protein sequence ID" value="GAH15812.1"/>
    <property type="molecule type" value="Genomic_DNA"/>
</dbReference>
<accession>X1D6G6</accession>
<evidence type="ECO:0000313" key="3">
    <source>
        <dbReference type="EMBL" id="GAH15812.1"/>
    </source>
</evidence>
<keyword evidence="2" id="KW-0472">Membrane</keyword>
<reference evidence="3" key="1">
    <citation type="journal article" date="2014" name="Front. Microbiol.">
        <title>High frequency of phylogenetically diverse reductive dehalogenase-homologous genes in deep subseafloor sedimentary metagenomes.</title>
        <authorList>
            <person name="Kawai M."/>
            <person name="Futagami T."/>
            <person name="Toyoda A."/>
            <person name="Takaki Y."/>
            <person name="Nishi S."/>
            <person name="Hori S."/>
            <person name="Arai W."/>
            <person name="Tsubouchi T."/>
            <person name="Morono Y."/>
            <person name="Uchiyama I."/>
            <person name="Ito T."/>
            <person name="Fujiyama A."/>
            <person name="Inagaki F."/>
            <person name="Takami H."/>
        </authorList>
    </citation>
    <scope>NUCLEOTIDE SEQUENCE</scope>
    <source>
        <strain evidence="3">Expedition CK06-06</strain>
    </source>
</reference>
<protein>
    <submittedName>
        <fullName evidence="3">Uncharacterized protein</fullName>
    </submittedName>
</protein>
<organism evidence="3">
    <name type="scientific">marine sediment metagenome</name>
    <dbReference type="NCBI Taxonomy" id="412755"/>
    <lineage>
        <taxon>unclassified sequences</taxon>
        <taxon>metagenomes</taxon>
        <taxon>ecological metagenomes</taxon>
    </lineage>
</organism>
<proteinExistence type="predicted"/>
<evidence type="ECO:0000256" key="2">
    <source>
        <dbReference type="SAM" id="Phobius"/>
    </source>
</evidence>
<dbReference type="AlphaFoldDB" id="X1D6G6"/>
<gene>
    <name evidence="3" type="ORF">S01H4_54822</name>
</gene>
<keyword evidence="2" id="KW-1133">Transmembrane helix</keyword>
<sequence>CAYHGPVAEILWSFALPLVALACAGFSVVRSLNASPSAFAKRCLSESVAMTKARESEVALFSAQREAWMVEFSSIADRCDETLERAESKRRRVAGQESKARAAAPPEPAEMTREQIVDHYRRQARGMQ</sequence>
<name>X1D6G6_9ZZZZ</name>
<feature type="non-terminal residue" evidence="3">
    <location>
        <position position="1"/>
    </location>
</feature>
<feature type="compositionally biased region" description="Basic and acidic residues" evidence="1">
    <location>
        <begin position="110"/>
        <end position="121"/>
    </location>
</feature>
<keyword evidence="2" id="KW-0812">Transmembrane</keyword>